<dbReference type="GO" id="GO:0003743">
    <property type="term" value="F:translation initiation factor activity"/>
    <property type="evidence" value="ECO:0007669"/>
    <property type="project" value="UniProtKB-KW"/>
</dbReference>
<evidence type="ECO:0000256" key="5">
    <source>
        <dbReference type="ARBA" id="ARBA00023242"/>
    </source>
</evidence>
<proteinExistence type="inferred from homology"/>
<dbReference type="InterPro" id="IPR037796">
    <property type="entry name" value="TAF6"/>
</dbReference>
<dbReference type="GO" id="GO:0051123">
    <property type="term" value="P:RNA polymerase II preinitiation complex assembly"/>
    <property type="evidence" value="ECO:0007669"/>
    <property type="project" value="TreeGrafter"/>
</dbReference>
<evidence type="ECO:0000256" key="6">
    <source>
        <dbReference type="ARBA" id="ARBA00040091"/>
    </source>
</evidence>
<keyword evidence="3" id="KW-0805">Transcription regulation</keyword>
<dbReference type="GO" id="GO:0046982">
    <property type="term" value="F:protein heterodimerization activity"/>
    <property type="evidence" value="ECO:0007669"/>
    <property type="project" value="InterPro"/>
</dbReference>
<dbReference type="InterPro" id="IPR046344">
    <property type="entry name" value="TAF6_C_sf"/>
</dbReference>
<keyword evidence="4" id="KW-0804">Transcription</keyword>
<organism evidence="8">
    <name type="scientific">Aceria tosichella</name>
    <name type="common">wheat curl mite</name>
    <dbReference type="NCBI Taxonomy" id="561515"/>
    <lineage>
        <taxon>Eukaryota</taxon>
        <taxon>Metazoa</taxon>
        <taxon>Ecdysozoa</taxon>
        <taxon>Arthropoda</taxon>
        <taxon>Chelicerata</taxon>
        <taxon>Arachnida</taxon>
        <taxon>Acari</taxon>
        <taxon>Acariformes</taxon>
        <taxon>Trombidiformes</taxon>
        <taxon>Prostigmata</taxon>
        <taxon>Eupodina</taxon>
        <taxon>Eriophyoidea</taxon>
        <taxon>Eriophyidae</taxon>
        <taxon>Eriophyinae</taxon>
        <taxon>Aceriini</taxon>
        <taxon>Aceria</taxon>
    </lineage>
</organism>
<dbReference type="CDD" id="cd08050">
    <property type="entry name" value="TAF6C"/>
    <property type="match status" value="1"/>
</dbReference>
<sequence>MQNQTTNNRFSISSIRLICESAECGQLTDEAALFMSNLVTQKLKSLIETAKKFCFHSKRKQLLNKDIDYALRALNMRPILGFYSKELIPFRFATGDGHKIYYYDEEFQPIELADVIARVNLPKLPQDIAIESHWLAIDGIQPAIPENPPPLTKEEQQLECVDPLNSKNLLFWTSKTNVLKKHVETVQIKQLATHELSVEQQLYYKEITEACVGSIEVKRHHALNSLAHDPGLHQMLPRLCVFISEGVKVNIVHNNLALIIYLMRMVKSMLDNPTLYLEKYLHELTPTVITCIVSKQICNRPEQENHYALRDFASKLLATICKNYNTSTNCLQTRITRLLCKALDNPNTPLSTVYGCISALCELGPEVKQALLVPRLQMIQERIRPSSPSQVSRISPEGRIMALLERVQN</sequence>
<keyword evidence="5" id="KW-0539">Nucleus</keyword>
<dbReference type="GO" id="GO:0003713">
    <property type="term" value="F:transcription coactivator activity"/>
    <property type="evidence" value="ECO:0007669"/>
    <property type="project" value="TreeGrafter"/>
</dbReference>
<keyword evidence="8" id="KW-0648">Protein biosynthesis</keyword>
<dbReference type="GO" id="GO:0016251">
    <property type="term" value="F:RNA polymerase II general transcription initiation factor activity"/>
    <property type="evidence" value="ECO:0007669"/>
    <property type="project" value="InterPro"/>
</dbReference>
<gene>
    <name evidence="8" type="primary">Taf6</name>
    <name evidence="8" type="ORF">g.1419</name>
</gene>
<dbReference type="Gene3D" id="1.10.20.10">
    <property type="entry name" value="Histone, subunit A"/>
    <property type="match status" value="1"/>
</dbReference>
<comment type="subcellular location">
    <subcellularLocation>
        <location evidence="1">Nucleus</location>
    </subcellularLocation>
</comment>
<comment type="similarity">
    <text evidence="2">Belongs to the TAF6 family.</text>
</comment>
<dbReference type="SUPFAM" id="SSF47113">
    <property type="entry name" value="Histone-fold"/>
    <property type="match status" value="1"/>
</dbReference>
<dbReference type="AlphaFoldDB" id="A0A6G1SHP2"/>
<accession>A0A6G1SHP2</accession>
<dbReference type="SUPFAM" id="SSF48371">
    <property type="entry name" value="ARM repeat"/>
    <property type="match status" value="1"/>
</dbReference>
<dbReference type="InterPro" id="IPR009072">
    <property type="entry name" value="Histone-fold"/>
</dbReference>
<reference evidence="8" key="1">
    <citation type="submission" date="2018-10" db="EMBL/GenBank/DDBJ databases">
        <title>Transcriptome assembly of Aceria tosichella (Wheat curl mite) Type 2.</title>
        <authorList>
            <person name="Scully E.D."/>
            <person name="Geib S.M."/>
            <person name="Palmer N.A."/>
            <person name="Gupta A.K."/>
            <person name="Sarath G."/>
            <person name="Tatineni S."/>
        </authorList>
    </citation>
    <scope>NUCLEOTIDE SEQUENCE</scope>
    <source>
        <strain evidence="8">LincolnNE</strain>
    </source>
</reference>
<evidence type="ECO:0000256" key="1">
    <source>
        <dbReference type="ARBA" id="ARBA00004123"/>
    </source>
</evidence>
<dbReference type="EMBL" id="GGYP01004662">
    <property type="protein sequence ID" value="MDE49433.1"/>
    <property type="molecule type" value="Transcribed_RNA"/>
</dbReference>
<keyword evidence="8" id="KW-0396">Initiation factor</keyword>
<dbReference type="PANTHER" id="PTHR10221">
    <property type="entry name" value="TRANSCRIPTION INITIATION FACTOR TFIID SUBUNIT 6"/>
    <property type="match status" value="1"/>
</dbReference>
<protein>
    <recommendedName>
        <fullName evidence="6">Transcription initiation factor TFIID subunit 6</fullName>
    </recommendedName>
</protein>
<dbReference type="SMART" id="SM00803">
    <property type="entry name" value="TAF"/>
    <property type="match status" value="1"/>
</dbReference>
<dbReference type="CDD" id="cd22931">
    <property type="entry name" value="HFD_TAF6"/>
    <property type="match status" value="1"/>
</dbReference>
<evidence type="ECO:0000256" key="3">
    <source>
        <dbReference type="ARBA" id="ARBA00023015"/>
    </source>
</evidence>
<dbReference type="PANTHER" id="PTHR10221:SF9">
    <property type="entry name" value="TRANSCRIPTION INITIATION FACTOR TFIID SUBUNIT 6"/>
    <property type="match status" value="1"/>
</dbReference>
<dbReference type="InterPro" id="IPR011442">
    <property type="entry name" value="TAF6_C"/>
</dbReference>
<dbReference type="Pfam" id="PF02969">
    <property type="entry name" value="TAF"/>
    <property type="match status" value="1"/>
</dbReference>
<dbReference type="InterPro" id="IPR004823">
    <property type="entry name" value="TAF_TATA-bd_Histone-like_dom"/>
</dbReference>
<dbReference type="GO" id="GO:0005669">
    <property type="term" value="C:transcription factor TFIID complex"/>
    <property type="evidence" value="ECO:0007669"/>
    <property type="project" value="InterPro"/>
</dbReference>
<evidence type="ECO:0000256" key="2">
    <source>
        <dbReference type="ARBA" id="ARBA00007688"/>
    </source>
</evidence>
<evidence type="ECO:0000313" key="8">
    <source>
        <dbReference type="EMBL" id="MDE49433.1"/>
    </source>
</evidence>
<name>A0A6G1SHP2_9ACAR</name>
<evidence type="ECO:0000259" key="7">
    <source>
        <dbReference type="SMART" id="SM00803"/>
    </source>
</evidence>
<dbReference type="GO" id="GO:0046695">
    <property type="term" value="C:SLIK (SAGA-like) complex"/>
    <property type="evidence" value="ECO:0007669"/>
    <property type="project" value="InterPro"/>
</dbReference>
<dbReference type="GO" id="GO:0000124">
    <property type="term" value="C:SAGA complex"/>
    <property type="evidence" value="ECO:0007669"/>
    <property type="project" value="InterPro"/>
</dbReference>
<feature type="domain" description="TATA box binding protein associated factor (TAF) histone-like fold" evidence="7">
    <location>
        <begin position="11"/>
        <end position="72"/>
    </location>
</feature>
<dbReference type="Pfam" id="PF07571">
    <property type="entry name" value="TAF6_C"/>
    <property type="match status" value="1"/>
</dbReference>
<dbReference type="InterPro" id="IPR016024">
    <property type="entry name" value="ARM-type_fold"/>
</dbReference>
<dbReference type="Gene3D" id="1.25.40.770">
    <property type="entry name" value="TAF6, C-terminal HEAT repeat domain"/>
    <property type="match status" value="1"/>
</dbReference>
<dbReference type="FunFam" id="1.25.40.770:FF:000001">
    <property type="entry name" value="Transcription initiation factor TFIID subunit 6"/>
    <property type="match status" value="1"/>
</dbReference>
<evidence type="ECO:0000256" key="4">
    <source>
        <dbReference type="ARBA" id="ARBA00023163"/>
    </source>
</evidence>